<reference evidence="1 2" key="1">
    <citation type="journal article" date="2020" name="Nature">
        <title>Six reference-quality genomes reveal evolution of bat adaptations.</title>
        <authorList>
            <person name="Jebb D."/>
            <person name="Huang Z."/>
            <person name="Pippel M."/>
            <person name="Hughes G.M."/>
            <person name="Lavrichenko K."/>
            <person name="Devanna P."/>
            <person name="Winkler S."/>
            <person name="Jermiin L.S."/>
            <person name="Skirmuntt E.C."/>
            <person name="Katzourakis A."/>
            <person name="Burkitt-Gray L."/>
            <person name="Ray D.A."/>
            <person name="Sullivan K.A.M."/>
            <person name="Roscito J.G."/>
            <person name="Kirilenko B.M."/>
            <person name="Davalos L.M."/>
            <person name="Corthals A.P."/>
            <person name="Power M.L."/>
            <person name="Jones G."/>
            <person name="Ransome R.D."/>
            <person name="Dechmann D.K.N."/>
            <person name="Locatelli A.G."/>
            <person name="Puechmaille S.J."/>
            <person name="Fedrigo O."/>
            <person name="Jarvis E.D."/>
            <person name="Hiller M."/>
            <person name="Vernes S.C."/>
            <person name="Myers E.W."/>
            <person name="Teeling E.C."/>
        </authorList>
    </citation>
    <scope>NUCLEOTIDE SEQUENCE [LARGE SCALE GENOMIC DNA]</scope>
    <source>
        <strain evidence="1">MRouAeg1</strain>
        <tissue evidence="1">Muscle</tissue>
    </source>
</reference>
<accession>A0A7J8H1T8</accession>
<dbReference type="Proteomes" id="UP000593571">
    <property type="component" value="Unassembled WGS sequence"/>
</dbReference>
<protein>
    <submittedName>
        <fullName evidence="1">Uncharacterized protein</fullName>
    </submittedName>
</protein>
<organism evidence="1 2">
    <name type="scientific">Rousettus aegyptiacus</name>
    <name type="common">Egyptian fruit bat</name>
    <name type="synonym">Pteropus aegyptiacus</name>
    <dbReference type="NCBI Taxonomy" id="9407"/>
    <lineage>
        <taxon>Eukaryota</taxon>
        <taxon>Metazoa</taxon>
        <taxon>Chordata</taxon>
        <taxon>Craniata</taxon>
        <taxon>Vertebrata</taxon>
        <taxon>Euteleostomi</taxon>
        <taxon>Mammalia</taxon>
        <taxon>Eutheria</taxon>
        <taxon>Laurasiatheria</taxon>
        <taxon>Chiroptera</taxon>
        <taxon>Yinpterochiroptera</taxon>
        <taxon>Pteropodoidea</taxon>
        <taxon>Pteropodidae</taxon>
        <taxon>Rousettinae</taxon>
        <taxon>Rousettus</taxon>
    </lineage>
</organism>
<dbReference type="AlphaFoldDB" id="A0A7J8H1T8"/>
<gene>
    <name evidence="1" type="ORF">HJG63_011420</name>
</gene>
<name>A0A7J8H1T8_ROUAE</name>
<proteinExistence type="predicted"/>
<dbReference type="EMBL" id="JACASE010000005">
    <property type="protein sequence ID" value="KAF6466128.1"/>
    <property type="molecule type" value="Genomic_DNA"/>
</dbReference>
<comment type="caution">
    <text evidence="1">The sequence shown here is derived from an EMBL/GenBank/DDBJ whole genome shotgun (WGS) entry which is preliminary data.</text>
</comment>
<evidence type="ECO:0000313" key="1">
    <source>
        <dbReference type="EMBL" id="KAF6466128.1"/>
    </source>
</evidence>
<evidence type="ECO:0000313" key="2">
    <source>
        <dbReference type="Proteomes" id="UP000593571"/>
    </source>
</evidence>
<sequence>MAGRGEAHVGSVARDKKKLSLKRWKRFFCPVTEVRRWALRDARAVRCFMKLSETQGSFSRATLPCSAKASRPNMAARAQAIASAFQRREKKRQRALSLLRRCPHTLTPCPWSELSPTATLTCKDSRGTQTSFRQPRTNWKPGALLLRKRQRINMGGQLAVCGRGSGQFLIPVPSGHRLAGALNSPLPSEPSCVSSCVKWDDALD</sequence>
<keyword evidence="2" id="KW-1185">Reference proteome</keyword>